<keyword evidence="4" id="KW-0808">Transferase</keyword>
<evidence type="ECO:0000256" key="14">
    <source>
        <dbReference type="ARBA" id="ARBA00023125"/>
    </source>
</evidence>
<dbReference type="GO" id="GO:0006281">
    <property type="term" value="P:DNA repair"/>
    <property type="evidence" value="ECO:0007669"/>
    <property type="project" value="UniProtKB-KW"/>
</dbReference>
<dbReference type="SUPFAM" id="SSF50249">
    <property type="entry name" value="Nucleic acid-binding proteins"/>
    <property type="match status" value="1"/>
</dbReference>
<evidence type="ECO:0000256" key="16">
    <source>
        <dbReference type="ARBA" id="ARBA00023204"/>
    </source>
</evidence>
<dbReference type="InterPro" id="IPR012309">
    <property type="entry name" value="DNA_ligase_ATP-dep_C"/>
</dbReference>
<keyword evidence="12" id="KW-0067">ATP-binding</keyword>
<dbReference type="Pfam" id="PF01068">
    <property type="entry name" value="DNA_ligase_A_M"/>
    <property type="match status" value="1"/>
</dbReference>
<evidence type="ECO:0000256" key="19">
    <source>
        <dbReference type="ARBA" id="ARBA00029943"/>
    </source>
</evidence>
<keyword evidence="7" id="KW-0479">Metal-binding</keyword>
<evidence type="ECO:0000256" key="11">
    <source>
        <dbReference type="ARBA" id="ARBA00022839"/>
    </source>
</evidence>
<reference evidence="22 23" key="1">
    <citation type="submission" date="2012-06" db="EMBL/GenBank/DDBJ databases">
        <title>The complete genome of Aequorivita sublithincola DSM 14238.</title>
        <authorList>
            <consortium name="US DOE Joint Genome Institute (JGI-PGF)"/>
            <person name="Lucas S."/>
            <person name="Copeland A."/>
            <person name="Lapidus A."/>
            <person name="Goodwin L."/>
            <person name="Pitluck S."/>
            <person name="Peters L."/>
            <person name="Munk A.C.C."/>
            <person name="Kyrpides N."/>
            <person name="Mavromatis K."/>
            <person name="Pagani I."/>
            <person name="Ivanova N."/>
            <person name="Ovchinnikova G."/>
            <person name="Zeytun A."/>
            <person name="Detter J.C."/>
            <person name="Han C."/>
            <person name="Land M."/>
            <person name="Hauser L."/>
            <person name="Markowitz V."/>
            <person name="Cheng J.-F."/>
            <person name="Hugenholtz P."/>
            <person name="Woyke T."/>
            <person name="Wu D."/>
            <person name="Tindall B."/>
            <person name="Faehnrich R."/>
            <person name="Brambilla E."/>
            <person name="Klenk H.-P."/>
            <person name="Eisen J.A."/>
        </authorList>
    </citation>
    <scope>NUCLEOTIDE SEQUENCE [LARGE SCALE GENOMIC DNA]</scope>
    <source>
        <strain evidence="23">DSM 14238 / LMG 21431 / ACAM 643 / 9-3</strain>
    </source>
</reference>
<evidence type="ECO:0000256" key="3">
    <source>
        <dbReference type="ARBA" id="ARBA00022598"/>
    </source>
</evidence>
<dbReference type="Gene3D" id="3.30.470.30">
    <property type="entry name" value="DNA ligase/mRNA capping enzyme"/>
    <property type="match status" value="1"/>
</dbReference>
<dbReference type="Gene3D" id="2.40.50.140">
    <property type="entry name" value="Nucleic acid-binding proteins"/>
    <property type="match status" value="1"/>
</dbReference>
<keyword evidence="16" id="KW-0234">DNA repair</keyword>
<name>I3YZY2_AEQSU</name>
<protein>
    <recommendedName>
        <fullName evidence="2">DNA ligase (ATP)</fullName>
        <ecNumber evidence="2">6.5.1.1</ecNumber>
    </recommendedName>
    <alternativeName>
        <fullName evidence="19">NHEJ DNA polymerase</fullName>
    </alternativeName>
</protein>
<evidence type="ECO:0000313" key="22">
    <source>
        <dbReference type="EMBL" id="AFL82550.1"/>
    </source>
</evidence>
<evidence type="ECO:0000259" key="21">
    <source>
        <dbReference type="PROSITE" id="PS50160"/>
    </source>
</evidence>
<dbReference type="PANTHER" id="PTHR42705">
    <property type="entry name" value="BIFUNCTIONAL NON-HOMOLOGOUS END JOINING PROTEIN LIGD"/>
    <property type="match status" value="1"/>
</dbReference>
<dbReference type="PATRIC" id="fig|746697.3.peg.3168"/>
<dbReference type="InterPro" id="IPR014146">
    <property type="entry name" value="LigD_ligase_dom"/>
</dbReference>
<dbReference type="Proteomes" id="UP000006049">
    <property type="component" value="Chromosome"/>
</dbReference>
<dbReference type="STRING" id="746697.Aeqsu_3115"/>
<organism evidence="22 23">
    <name type="scientific">Aequorivita sublithincola (strain DSM 14238 / LMG 21431 / ACAM 643 / 9-3)</name>
    <dbReference type="NCBI Taxonomy" id="746697"/>
    <lineage>
        <taxon>Bacteria</taxon>
        <taxon>Pseudomonadati</taxon>
        <taxon>Bacteroidota</taxon>
        <taxon>Flavobacteriia</taxon>
        <taxon>Flavobacteriales</taxon>
        <taxon>Flavobacteriaceae</taxon>
        <taxon>Aequorivita</taxon>
    </lineage>
</organism>
<comment type="cofactor">
    <cofactor evidence="1">
        <name>Mn(2+)</name>
        <dbReference type="ChEBI" id="CHEBI:29035"/>
    </cofactor>
</comment>
<dbReference type="KEGG" id="asl:Aeqsu_3115"/>
<dbReference type="Gene3D" id="3.30.1490.70">
    <property type="match status" value="1"/>
</dbReference>
<evidence type="ECO:0000256" key="15">
    <source>
        <dbReference type="ARBA" id="ARBA00023172"/>
    </source>
</evidence>
<dbReference type="GO" id="GO:0006310">
    <property type="term" value="P:DNA recombination"/>
    <property type="evidence" value="ECO:0007669"/>
    <property type="project" value="UniProtKB-KW"/>
</dbReference>
<keyword evidence="23" id="KW-1185">Reference proteome</keyword>
<evidence type="ECO:0000256" key="5">
    <source>
        <dbReference type="ARBA" id="ARBA00022695"/>
    </source>
</evidence>
<keyword evidence="11" id="KW-0269">Exonuclease</keyword>
<evidence type="ECO:0000256" key="13">
    <source>
        <dbReference type="ARBA" id="ARBA00022932"/>
    </source>
</evidence>
<keyword evidence="14" id="KW-0238">DNA-binding</keyword>
<dbReference type="SUPFAM" id="SSF56091">
    <property type="entry name" value="DNA ligase/mRNA capping enzyme, catalytic domain"/>
    <property type="match status" value="1"/>
</dbReference>
<evidence type="ECO:0000256" key="7">
    <source>
        <dbReference type="ARBA" id="ARBA00022723"/>
    </source>
</evidence>
<dbReference type="eggNOG" id="COG3285">
    <property type="taxonomic scope" value="Bacteria"/>
</dbReference>
<keyword evidence="8" id="KW-0547">Nucleotide-binding</keyword>
<keyword evidence="10" id="KW-0378">Hydrolase</keyword>
<dbReference type="Pfam" id="PF21686">
    <property type="entry name" value="LigD_Prim-Pol"/>
    <property type="match status" value="1"/>
</dbReference>
<keyword evidence="5" id="KW-0548">Nucleotidyltransferase</keyword>
<dbReference type="AlphaFoldDB" id="I3YZY2"/>
<dbReference type="EMBL" id="CP003280">
    <property type="protein sequence ID" value="AFL82550.1"/>
    <property type="molecule type" value="Genomic_DNA"/>
</dbReference>
<evidence type="ECO:0000256" key="6">
    <source>
        <dbReference type="ARBA" id="ARBA00022722"/>
    </source>
</evidence>
<keyword evidence="17" id="KW-0464">Manganese</keyword>
<evidence type="ECO:0000256" key="9">
    <source>
        <dbReference type="ARBA" id="ARBA00022763"/>
    </source>
</evidence>
<dbReference type="InterPro" id="IPR014143">
    <property type="entry name" value="NHEJ_ligase_prk"/>
</dbReference>
<keyword evidence="15" id="KW-0233">DNA recombination</keyword>
<proteinExistence type="predicted"/>
<keyword evidence="6" id="KW-0540">Nuclease</keyword>
<evidence type="ECO:0000256" key="12">
    <source>
        <dbReference type="ARBA" id="ARBA00022840"/>
    </source>
</evidence>
<dbReference type="InterPro" id="IPR014144">
    <property type="entry name" value="LigD_PE_domain"/>
</dbReference>
<dbReference type="CDD" id="cd04865">
    <property type="entry name" value="LigD_Pol_like_2"/>
    <property type="match status" value="1"/>
</dbReference>
<dbReference type="GO" id="GO:0003910">
    <property type="term" value="F:DNA ligase (ATP) activity"/>
    <property type="evidence" value="ECO:0007669"/>
    <property type="project" value="UniProtKB-EC"/>
</dbReference>
<feature type="domain" description="ATP-dependent DNA ligase family profile" evidence="21">
    <location>
        <begin position="284"/>
        <end position="391"/>
    </location>
</feature>
<dbReference type="GO" id="GO:0046872">
    <property type="term" value="F:metal ion binding"/>
    <property type="evidence" value="ECO:0007669"/>
    <property type="project" value="UniProtKB-KW"/>
</dbReference>
<dbReference type="PROSITE" id="PS50160">
    <property type="entry name" value="DNA_LIGASE_A3"/>
    <property type="match status" value="1"/>
</dbReference>
<dbReference type="HOGENOM" id="CLU_008325_0_2_10"/>
<gene>
    <name evidence="22" type="ordered locus">Aeqsu_3115</name>
</gene>
<dbReference type="EC" id="6.5.1.1" evidence="2"/>
<dbReference type="InterPro" id="IPR014145">
    <property type="entry name" value="LigD_pol_dom"/>
</dbReference>
<dbReference type="GO" id="GO:0003887">
    <property type="term" value="F:DNA-directed DNA polymerase activity"/>
    <property type="evidence" value="ECO:0007669"/>
    <property type="project" value="UniProtKB-KW"/>
</dbReference>
<keyword evidence="3 22" id="KW-0436">Ligase</keyword>
<accession>I3YZY2</accession>
<sequence length="807" mass="92332">MSLDKYIEKRKFDQTPEPKGVVNKENARRFVIQRHKASKLHYDLRLEMDGVLKSWAVPKGPSMNASDKRLAIMTEDHPVGYLNFHGTIPKGNYGAGVMTIWDEGNYNVLLSEIGNDPVQQLEKGDLKIEFFGKKIKGTFALVHTKRGDKGNQWLLIKKKDEYSTDLEYDSEIFIENNNVKSSESYRALDIQSFVKPMLASPAKKIFKDPEWVFELKWDGYRVLSNLFQNNVELYSRNGISYNEKFASIAKELKNIPHDCILDGEIVIIDKEGKNDFQKLQNYDDTIENLNLKYYVFDLLHLNGMDTIALTLLERKSLLPELLNDLKNVFYCDHIQGMGPTLYNRALDAGMEGVIAKKADSKYSPGYRSENWLKIKNSTTEEALICGYTDSVGGDTLFGSLILGQYNEEDLKYIGNCGSGFSVTEQKELLAKFQKITIDESPFKEKINLKGRKPHWVKPFLVCEVKFSEKTKNGILRHPVYKGIRQDKNVEEIVPQPIKEKKSFASNPSTLLDVNGISVPISNLEKVYWPEMGYTKYDLIDYYLNISDFILPYLKDRPQNLHRHPNGINGESFYQKDNDQLPNWVETTKIHSESSQKNIEYLICQNQATLLYMANLGCIEINPWNSKINNLENPSYTVIDLDPSAENSFAEVIEVAQVAKEVLDLFKIEGYCKTSGSSGIHIYLPLDELYSYQEARDFTKLLCYYIQERLPKLTSMERAVKNRKGKIYLDYLQNRRGQTLASVYCVRPKVGATVSTPISWNELKKGLQLEDFTIKTVPKRLEKIGDIFQGVLGQGINIENALGTISEK</sequence>
<keyword evidence="18" id="KW-0511">Multifunctional enzyme</keyword>
<evidence type="ECO:0000256" key="18">
    <source>
        <dbReference type="ARBA" id="ARBA00023268"/>
    </source>
</evidence>
<dbReference type="PANTHER" id="PTHR42705:SF3">
    <property type="entry name" value="ATP-DEPENDENT DNA LIGASE"/>
    <property type="match status" value="1"/>
</dbReference>
<dbReference type="NCBIfam" id="TIGR02777">
    <property type="entry name" value="LigD_PE_dom"/>
    <property type="match status" value="1"/>
</dbReference>
<dbReference type="NCBIfam" id="TIGR02778">
    <property type="entry name" value="ligD_pol"/>
    <property type="match status" value="1"/>
</dbReference>
<dbReference type="Gene3D" id="3.90.920.10">
    <property type="entry name" value="DNA primase, PRIM domain"/>
    <property type="match status" value="1"/>
</dbReference>
<keyword evidence="9" id="KW-0227">DNA damage</keyword>
<dbReference type="InterPro" id="IPR012340">
    <property type="entry name" value="NA-bd_OB-fold"/>
</dbReference>
<keyword evidence="13" id="KW-0239">DNA-directed DNA polymerase</keyword>
<comment type="catalytic activity">
    <reaction evidence="20">
        <text>ATP + (deoxyribonucleotide)n-3'-hydroxyl + 5'-phospho-(deoxyribonucleotide)m = (deoxyribonucleotide)n+m + AMP + diphosphate.</text>
        <dbReference type="EC" id="6.5.1.1"/>
    </reaction>
</comment>
<evidence type="ECO:0000256" key="1">
    <source>
        <dbReference type="ARBA" id="ARBA00001936"/>
    </source>
</evidence>
<dbReference type="RefSeq" id="WP_014783799.1">
    <property type="nucleotide sequence ID" value="NC_018013.1"/>
</dbReference>
<dbReference type="GO" id="GO:0003677">
    <property type="term" value="F:DNA binding"/>
    <property type="evidence" value="ECO:0007669"/>
    <property type="project" value="UniProtKB-KW"/>
</dbReference>
<evidence type="ECO:0000256" key="4">
    <source>
        <dbReference type="ARBA" id="ARBA00022679"/>
    </source>
</evidence>
<dbReference type="GO" id="GO:0004527">
    <property type="term" value="F:exonuclease activity"/>
    <property type="evidence" value="ECO:0007669"/>
    <property type="project" value="UniProtKB-KW"/>
</dbReference>
<evidence type="ECO:0000256" key="17">
    <source>
        <dbReference type="ARBA" id="ARBA00023211"/>
    </source>
</evidence>
<dbReference type="InterPro" id="IPR012310">
    <property type="entry name" value="DNA_ligase_ATP-dep_cent"/>
</dbReference>
<dbReference type="NCBIfam" id="TIGR02776">
    <property type="entry name" value="NHEJ_ligase_prk"/>
    <property type="match status" value="1"/>
</dbReference>
<dbReference type="NCBIfam" id="TIGR02779">
    <property type="entry name" value="NHEJ_ligase_lig"/>
    <property type="match status" value="1"/>
</dbReference>
<evidence type="ECO:0000313" key="23">
    <source>
        <dbReference type="Proteomes" id="UP000006049"/>
    </source>
</evidence>
<dbReference type="Pfam" id="PF04679">
    <property type="entry name" value="DNA_ligase_A_C"/>
    <property type="match status" value="1"/>
</dbReference>
<evidence type="ECO:0000256" key="10">
    <source>
        <dbReference type="ARBA" id="ARBA00022801"/>
    </source>
</evidence>
<dbReference type="CDD" id="cd07971">
    <property type="entry name" value="OBF_DNA_ligase_LigD"/>
    <property type="match status" value="1"/>
</dbReference>
<dbReference type="InterPro" id="IPR052171">
    <property type="entry name" value="NHEJ_LigD"/>
</dbReference>
<dbReference type="Pfam" id="PF13298">
    <property type="entry name" value="LigD_N"/>
    <property type="match status" value="1"/>
</dbReference>
<dbReference type="CDD" id="cd07906">
    <property type="entry name" value="Adenylation_DNA_ligase_LigD_LigC"/>
    <property type="match status" value="1"/>
</dbReference>
<evidence type="ECO:0000256" key="8">
    <source>
        <dbReference type="ARBA" id="ARBA00022741"/>
    </source>
</evidence>
<dbReference type="eggNOG" id="COG1793">
    <property type="taxonomic scope" value="Bacteria"/>
</dbReference>
<evidence type="ECO:0000256" key="20">
    <source>
        <dbReference type="ARBA" id="ARBA00034003"/>
    </source>
</evidence>
<evidence type="ECO:0000256" key="2">
    <source>
        <dbReference type="ARBA" id="ARBA00012727"/>
    </source>
</evidence>
<dbReference type="GO" id="GO:0005524">
    <property type="term" value="F:ATP binding"/>
    <property type="evidence" value="ECO:0007669"/>
    <property type="project" value="UniProtKB-KW"/>
</dbReference>
<dbReference type="OrthoDB" id="9802472at2"/>